<evidence type="ECO:0000313" key="3">
    <source>
        <dbReference type="Proteomes" id="UP000735302"/>
    </source>
</evidence>
<organism evidence="2 3">
    <name type="scientific">Plakobranchus ocellatus</name>
    <dbReference type="NCBI Taxonomy" id="259542"/>
    <lineage>
        <taxon>Eukaryota</taxon>
        <taxon>Metazoa</taxon>
        <taxon>Spiralia</taxon>
        <taxon>Lophotrochozoa</taxon>
        <taxon>Mollusca</taxon>
        <taxon>Gastropoda</taxon>
        <taxon>Heterobranchia</taxon>
        <taxon>Euthyneura</taxon>
        <taxon>Panpulmonata</taxon>
        <taxon>Sacoglossa</taxon>
        <taxon>Placobranchoidea</taxon>
        <taxon>Plakobranchidae</taxon>
        <taxon>Plakobranchus</taxon>
    </lineage>
</organism>
<proteinExistence type="predicted"/>
<sequence length="118" mass="13078">MVAPANLTQEEKYFLNSAQIDVDDEENTEEETENDGDELTAPFVSIVSMQAQAFSPTSDQGAGSRARIHDRGDNGNSWADSHNITRRCCCFQRRLASMGRVGMPNQIGWGLTSLQRPE</sequence>
<accession>A0AAV3ZDV2</accession>
<name>A0AAV3ZDV2_9GAST</name>
<feature type="compositionally biased region" description="Acidic residues" evidence="1">
    <location>
        <begin position="21"/>
        <end position="38"/>
    </location>
</feature>
<gene>
    <name evidence="2" type="ORF">PoB_001913800</name>
</gene>
<feature type="region of interest" description="Disordered" evidence="1">
    <location>
        <begin position="51"/>
        <end position="78"/>
    </location>
</feature>
<feature type="region of interest" description="Disordered" evidence="1">
    <location>
        <begin position="1"/>
        <end position="38"/>
    </location>
</feature>
<reference evidence="2 3" key="1">
    <citation type="journal article" date="2021" name="Elife">
        <title>Chloroplast acquisition without the gene transfer in kleptoplastic sea slugs, Plakobranchus ocellatus.</title>
        <authorList>
            <person name="Maeda T."/>
            <person name="Takahashi S."/>
            <person name="Yoshida T."/>
            <person name="Shimamura S."/>
            <person name="Takaki Y."/>
            <person name="Nagai Y."/>
            <person name="Toyoda A."/>
            <person name="Suzuki Y."/>
            <person name="Arimoto A."/>
            <person name="Ishii H."/>
            <person name="Satoh N."/>
            <person name="Nishiyama T."/>
            <person name="Hasebe M."/>
            <person name="Maruyama T."/>
            <person name="Minagawa J."/>
            <person name="Obokata J."/>
            <person name="Shigenobu S."/>
        </authorList>
    </citation>
    <scope>NUCLEOTIDE SEQUENCE [LARGE SCALE GENOMIC DNA]</scope>
</reference>
<feature type="compositionally biased region" description="Polar residues" evidence="1">
    <location>
        <begin position="51"/>
        <end position="61"/>
    </location>
</feature>
<dbReference type="Proteomes" id="UP000735302">
    <property type="component" value="Unassembled WGS sequence"/>
</dbReference>
<keyword evidence="3" id="KW-1185">Reference proteome</keyword>
<evidence type="ECO:0000313" key="2">
    <source>
        <dbReference type="EMBL" id="GFN92632.1"/>
    </source>
</evidence>
<dbReference type="EMBL" id="BLXT01002259">
    <property type="protein sequence ID" value="GFN92632.1"/>
    <property type="molecule type" value="Genomic_DNA"/>
</dbReference>
<dbReference type="AlphaFoldDB" id="A0AAV3ZDV2"/>
<comment type="caution">
    <text evidence="2">The sequence shown here is derived from an EMBL/GenBank/DDBJ whole genome shotgun (WGS) entry which is preliminary data.</text>
</comment>
<protein>
    <submittedName>
        <fullName evidence="2">Uncharacterized protein</fullName>
    </submittedName>
</protein>
<evidence type="ECO:0000256" key="1">
    <source>
        <dbReference type="SAM" id="MobiDB-lite"/>
    </source>
</evidence>